<gene>
    <name evidence="2" type="ORF">EYF80_002492</name>
</gene>
<dbReference type="EMBL" id="SRLO01000011">
    <property type="protein sequence ID" value="TNN87290.1"/>
    <property type="molecule type" value="Genomic_DNA"/>
</dbReference>
<accession>A0A4Z2JB07</accession>
<dbReference type="AlphaFoldDB" id="A0A4Z2JB07"/>
<feature type="region of interest" description="Disordered" evidence="1">
    <location>
        <begin position="38"/>
        <end position="93"/>
    </location>
</feature>
<organism evidence="2 3">
    <name type="scientific">Liparis tanakae</name>
    <name type="common">Tanaka's snailfish</name>
    <dbReference type="NCBI Taxonomy" id="230148"/>
    <lineage>
        <taxon>Eukaryota</taxon>
        <taxon>Metazoa</taxon>
        <taxon>Chordata</taxon>
        <taxon>Craniata</taxon>
        <taxon>Vertebrata</taxon>
        <taxon>Euteleostomi</taxon>
        <taxon>Actinopterygii</taxon>
        <taxon>Neopterygii</taxon>
        <taxon>Teleostei</taxon>
        <taxon>Neoteleostei</taxon>
        <taxon>Acanthomorphata</taxon>
        <taxon>Eupercaria</taxon>
        <taxon>Perciformes</taxon>
        <taxon>Cottioidei</taxon>
        <taxon>Cottales</taxon>
        <taxon>Liparidae</taxon>
        <taxon>Liparis</taxon>
    </lineage>
</organism>
<name>A0A4Z2JB07_9TELE</name>
<proteinExistence type="predicted"/>
<dbReference type="Proteomes" id="UP000314294">
    <property type="component" value="Unassembled WGS sequence"/>
</dbReference>
<evidence type="ECO:0000313" key="2">
    <source>
        <dbReference type="EMBL" id="TNN87290.1"/>
    </source>
</evidence>
<reference evidence="2 3" key="1">
    <citation type="submission" date="2019-03" db="EMBL/GenBank/DDBJ databases">
        <title>First draft genome of Liparis tanakae, snailfish: a comprehensive survey of snailfish specific genes.</title>
        <authorList>
            <person name="Kim W."/>
            <person name="Song I."/>
            <person name="Jeong J.-H."/>
            <person name="Kim D."/>
            <person name="Kim S."/>
            <person name="Ryu S."/>
            <person name="Song J.Y."/>
            <person name="Lee S.K."/>
        </authorList>
    </citation>
    <scope>NUCLEOTIDE SEQUENCE [LARGE SCALE GENOMIC DNA]</scope>
    <source>
        <tissue evidence="2">Muscle</tissue>
    </source>
</reference>
<sequence length="93" mass="9757">MFMAGGQGSLVQSGWRGSWLSELVSSAERQAGTVMGIMTSPCHIGSHGGHTVTERGGPARPRGPRGHRSGTHSPTVGPPVFPAELQHSAERMK</sequence>
<evidence type="ECO:0000256" key="1">
    <source>
        <dbReference type="SAM" id="MobiDB-lite"/>
    </source>
</evidence>
<protein>
    <submittedName>
        <fullName evidence="2">Uncharacterized protein</fullName>
    </submittedName>
</protein>
<evidence type="ECO:0000313" key="3">
    <source>
        <dbReference type="Proteomes" id="UP000314294"/>
    </source>
</evidence>
<comment type="caution">
    <text evidence="2">The sequence shown here is derived from an EMBL/GenBank/DDBJ whole genome shotgun (WGS) entry which is preliminary data.</text>
</comment>
<keyword evidence="3" id="KW-1185">Reference proteome</keyword>